<comment type="caution">
    <text evidence="2">The sequence shown here is derived from an EMBL/GenBank/DDBJ whole genome shotgun (WGS) entry which is preliminary data.</text>
</comment>
<organism evidence="2 3">
    <name type="scientific">Geomicrobium sediminis</name>
    <dbReference type="NCBI Taxonomy" id="1347788"/>
    <lineage>
        <taxon>Bacteria</taxon>
        <taxon>Bacillati</taxon>
        <taxon>Bacillota</taxon>
        <taxon>Bacilli</taxon>
        <taxon>Bacillales</taxon>
        <taxon>Geomicrobium</taxon>
    </lineage>
</organism>
<evidence type="ECO:0000259" key="1">
    <source>
        <dbReference type="SMART" id="SM00873"/>
    </source>
</evidence>
<name>A0ABS2PHK7_9BACL</name>
<dbReference type="InterPro" id="IPR020825">
    <property type="entry name" value="Phe-tRNA_synthase-like_B3/B4"/>
</dbReference>
<reference evidence="2 3" key="1">
    <citation type="submission" date="2021-01" db="EMBL/GenBank/DDBJ databases">
        <title>Genomic Encyclopedia of Type Strains, Phase IV (KMG-IV): sequencing the most valuable type-strain genomes for metagenomic binning, comparative biology and taxonomic classification.</title>
        <authorList>
            <person name="Goeker M."/>
        </authorList>
    </citation>
    <scope>NUCLEOTIDE SEQUENCE [LARGE SCALE GENOMIC DNA]</scope>
    <source>
        <strain evidence="2 3">DSM 25540</strain>
    </source>
</reference>
<feature type="domain" description="B3/B4 tRNA-binding" evidence="1">
    <location>
        <begin position="62"/>
        <end position="208"/>
    </location>
</feature>
<dbReference type="EMBL" id="JAFBEC010000019">
    <property type="protein sequence ID" value="MBM7634925.1"/>
    <property type="molecule type" value="Genomic_DNA"/>
</dbReference>
<dbReference type="InterPro" id="IPR005146">
    <property type="entry name" value="B3/B4_tRNA-bd"/>
</dbReference>
<proteinExistence type="predicted"/>
<accession>A0ABS2PHK7</accession>
<dbReference type="Gene3D" id="3.50.40.10">
    <property type="entry name" value="Phenylalanyl-trna Synthetase, Chain B, domain 3"/>
    <property type="match status" value="1"/>
</dbReference>
<keyword evidence="3" id="KW-1185">Reference proteome</keyword>
<evidence type="ECO:0000313" key="2">
    <source>
        <dbReference type="EMBL" id="MBM7634925.1"/>
    </source>
</evidence>
<dbReference type="Pfam" id="PF03483">
    <property type="entry name" value="B3_4"/>
    <property type="match status" value="1"/>
</dbReference>
<dbReference type="Proteomes" id="UP000741863">
    <property type="component" value="Unassembled WGS sequence"/>
</dbReference>
<dbReference type="SMART" id="SM00873">
    <property type="entry name" value="B3_4"/>
    <property type="match status" value="1"/>
</dbReference>
<dbReference type="PANTHER" id="PTHR39209">
    <property type="match status" value="1"/>
</dbReference>
<protein>
    <submittedName>
        <fullName evidence="2">DNA/RNA-binding domain of Phe-tRNA-synthetase-like protein</fullName>
    </submittedName>
</protein>
<gene>
    <name evidence="2" type="ORF">JOD17_004052</name>
</gene>
<sequence length="230" mass="25966">MNFHLSEQLIQHVPSFKVGLIQYKNIVVSNIPDQLASRIELHRHTVELDLLDQPVTYYEGVREWRQVFKAIGVDPGKYRPSHEALFRRIKAKKPLPEISSAVSLNNFFSLQYELPLGLYDMENIHGDVTVTLGTSNESFEGLNDRVNSAERKLITKDTNGPFGSPVVDSVRTAINHETTNGLHVLYIPPSKSEDEAITFTKHIGDLFTQVHGGQVKTAVLHREQPLAQFI</sequence>
<dbReference type="RefSeq" id="WP_204699675.1">
    <property type="nucleotide sequence ID" value="NZ_JAFBEC010000019.1"/>
</dbReference>
<evidence type="ECO:0000313" key="3">
    <source>
        <dbReference type="Proteomes" id="UP000741863"/>
    </source>
</evidence>
<dbReference type="PANTHER" id="PTHR39209:SF2">
    <property type="entry name" value="CYTOPLASMIC PROTEIN"/>
    <property type="match status" value="1"/>
</dbReference>
<dbReference type="SUPFAM" id="SSF56037">
    <property type="entry name" value="PheT/TilS domain"/>
    <property type="match status" value="1"/>
</dbReference>